<evidence type="ECO:0000256" key="2">
    <source>
        <dbReference type="ARBA" id="ARBA00022676"/>
    </source>
</evidence>
<accession>W9SDT2</accession>
<dbReference type="AlphaFoldDB" id="W9SDT2"/>
<name>W9SDT2_9ROSA</name>
<dbReference type="InterPro" id="IPR019378">
    <property type="entry name" value="GDP-Fuc_O-FucTrfase"/>
</dbReference>
<dbReference type="InterPro" id="IPR052272">
    <property type="entry name" value="GT106_glycosyltransferase"/>
</dbReference>
<keyword evidence="8" id="KW-0732">Signal</keyword>
<evidence type="ECO:0000313" key="10">
    <source>
        <dbReference type="Proteomes" id="UP000030645"/>
    </source>
</evidence>
<gene>
    <name evidence="9" type="ORF">L484_000724</name>
</gene>
<keyword evidence="10" id="KW-1185">Reference proteome</keyword>
<evidence type="ECO:0000256" key="8">
    <source>
        <dbReference type="SAM" id="SignalP"/>
    </source>
</evidence>
<dbReference type="Proteomes" id="UP000030645">
    <property type="component" value="Unassembled WGS sequence"/>
</dbReference>
<dbReference type="EMBL" id="KE621174">
    <property type="protein sequence ID" value="EXC38770.1"/>
    <property type="molecule type" value="Genomic_DNA"/>
</dbReference>
<keyword evidence="4" id="KW-0294">Fucose metabolism</keyword>
<keyword evidence="3" id="KW-0808">Transferase</keyword>
<comment type="similarity">
    <text evidence="1">Belongs to the glycosyltransferase GT106 family.</text>
</comment>
<keyword evidence="5" id="KW-0119">Carbohydrate metabolism</keyword>
<feature type="region of interest" description="Disordered" evidence="7">
    <location>
        <begin position="27"/>
        <end position="46"/>
    </location>
</feature>
<evidence type="ECO:0000256" key="5">
    <source>
        <dbReference type="ARBA" id="ARBA00023277"/>
    </source>
</evidence>
<evidence type="ECO:0000256" key="3">
    <source>
        <dbReference type="ARBA" id="ARBA00022679"/>
    </source>
</evidence>
<dbReference type="eggNOG" id="ENOG502QVVB">
    <property type="taxonomic scope" value="Eukaryota"/>
</dbReference>
<protein>
    <recommendedName>
        <fullName evidence="6">O-fucosyltransferase family protein</fullName>
    </recommendedName>
</protein>
<evidence type="ECO:0000313" key="9">
    <source>
        <dbReference type="EMBL" id="EXC38770.1"/>
    </source>
</evidence>
<feature type="signal peptide" evidence="8">
    <location>
        <begin position="1"/>
        <end position="21"/>
    </location>
</feature>
<organism evidence="9 10">
    <name type="scientific">Morus notabilis</name>
    <dbReference type="NCBI Taxonomy" id="981085"/>
    <lineage>
        <taxon>Eukaryota</taxon>
        <taxon>Viridiplantae</taxon>
        <taxon>Streptophyta</taxon>
        <taxon>Embryophyta</taxon>
        <taxon>Tracheophyta</taxon>
        <taxon>Spermatophyta</taxon>
        <taxon>Magnoliopsida</taxon>
        <taxon>eudicotyledons</taxon>
        <taxon>Gunneridae</taxon>
        <taxon>Pentapetalae</taxon>
        <taxon>rosids</taxon>
        <taxon>fabids</taxon>
        <taxon>Rosales</taxon>
        <taxon>Moraceae</taxon>
        <taxon>Moreae</taxon>
        <taxon>Morus</taxon>
    </lineage>
</organism>
<evidence type="ECO:0000256" key="1">
    <source>
        <dbReference type="ARBA" id="ARBA00007737"/>
    </source>
</evidence>
<evidence type="ECO:0000256" key="6">
    <source>
        <dbReference type="ARBA" id="ARBA00030350"/>
    </source>
</evidence>
<evidence type="ECO:0000256" key="7">
    <source>
        <dbReference type="SAM" id="MobiDB-lite"/>
    </source>
</evidence>
<feature type="compositionally biased region" description="Basic and acidic residues" evidence="7">
    <location>
        <begin position="35"/>
        <end position="46"/>
    </location>
</feature>
<dbReference type="PANTHER" id="PTHR31933">
    <property type="entry name" value="O-FUCOSYLTRANSFERASE 2-RELATED"/>
    <property type="match status" value="1"/>
</dbReference>
<keyword evidence="2" id="KW-0328">Glycosyltransferase</keyword>
<reference evidence="10" key="1">
    <citation type="submission" date="2013-01" db="EMBL/GenBank/DDBJ databases">
        <title>Draft Genome Sequence of a Mulberry Tree, Morus notabilis C.K. Schneid.</title>
        <authorList>
            <person name="He N."/>
            <person name="Zhao S."/>
        </authorList>
    </citation>
    <scope>NUCLEOTIDE SEQUENCE</scope>
</reference>
<proteinExistence type="inferred from homology"/>
<sequence length="152" mass="17100">MFVFMGLLFLLDSLMVFIFDSANLQSSLTPRRSSGTKEEDRVGNKENTKSAVHMYDRLLNLASSALAEICNAVAVASLLNATLVLPRFLYSNVWKDPSQFGDIYQEKHFMKIMKDEVDIVKDLPPDLKSIDIEDIGSLITDADLDSIFTFKI</sequence>
<dbReference type="GO" id="GO:0016757">
    <property type="term" value="F:glycosyltransferase activity"/>
    <property type="evidence" value="ECO:0007669"/>
    <property type="project" value="UniProtKB-KW"/>
</dbReference>
<feature type="chain" id="PRO_5004930275" description="O-fucosyltransferase family protein" evidence="8">
    <location>
        <begin position="22"/>
        <end position="152"/>
    </location>
</feature>
<dbReference type="GO" id="GO:0006004">
    <property type="term" value="P:fucose metabolic process"/>
    <property type="evidence" value="ECO:0007669"/>
    <property type="project" value="UniProtKB-KW"/>
</dbReference>
<evidence type="ECO:0000256" key="4">
    <source>
        <dbReference type="ARBA" id="ARBA00023253"/>
    </source>
</evidence>
<dbReference type="PANTHER" id="PTHR31933:SF4">
    <property type="entry name" value="O-FUCOSYLTRANSFERASE 8"/>
    <property type="match status" value="1"/>
</dbReference>
<dbReference type="STRING" id="981085.W9SDT2"/>
<dbReference type="Pfam" id="PF10250">
    <property type="entry name" value="O-FucT"/>
    <property type="match status" value="1"/>
</dbReference>